<keyword evidence="3" id="KW-1185">Reference proteome</keyword>
<dbReference type="PANTHER" id="PTHR43355">
    <property type="entry name" value="FLAVIN REDUCTASE (NADPH)"/>
    <property type="match status" value="1"/>
</dbReference>
<dbReference type="Gene3D" id="3.40.50.720">
    <property type="entry name" value="NAD(P)-binding Rossmann-like Domain"/>
    <property type="match status" value="1"/>
</dbReference>
<dbReference type="InterPro" id="IPR036291">
    <property type="entry name" value="NAD(P)-bd_dom_sf"/>
</dbReference>
<accession>A0ABQ6I455</accession>
<gene>
    <name evidence="2" type="ORF">GCM10025864_26920</name>
</gene>
<dbReference type="Pfam" id="PF13460">
    <property type="entry name" value="NAD_binding_10"/>
    <property type="match status" value="1"/>
</dbReference>
<feature type="domain" description="NAD(P)-binding" evidence="1">
    <location>
        <begin position="1"/>
        <end position="128"/>
    </location>
</feature>
<evidence type="ECO:0000313" key="2">
    <source>
        <dbReference type="EMBL" id="GMA24933.1"/>
    </source>
</evidence>
<comment type="caution">
    <text evidence="2">The sequence shown here is derived from an EMBL/GenBank/DDBJ whole genome shotgun (WGS) entry which is preliminary data.</text>
</comment>
<dbReference type="InterPro" id="IPR016040">
    <property type="entry name" value="NAD(P)-bd_dom"/>
</dbReference>
<name>A0ABQ6I455_9MICO</name>
<evidence type="ECO:0000259" key="1">
    <source>
        <dbReference type="Pfam" id="PF13460"/>
    </source>
</evidence>
<organism evidence="2 3">
    <name type="scientific">Luteimicrobium album</name>
    <dbReference type="NCBI Taxonomy" id="1054550"/>
    <lineage>
        <taxon>Bacteria</taxon>
        <taxon>Bacillati</taxon>
        <taxon>Actinomycetota</taxon>
        <taxon>Actinomycetes</taxon>
        <taxon>Micrococcales</taxon>
        <taxon>Luteimicrobium</taxon>
    </lineage>
</organism>
<proteinExistence type="predicted"/>
<dbReference type="SUPFAM" id="SSF51735">
    <property type="entry name" value="NAD(P)-binding Rossmann-fold domains"/>
    <property type="match status" value="1"/>
</dbReference>
<dbReference type="Proteomes" id="UP001157091">
    <property type="component" value="Unassembled WGS sequence"/>
</dbReference>
<dbReference type="EMBL" id="BSUK01000001">
    <property type="protein sequence ID" value="GMA24933.1"/>
    <property type="molecule type" value="Genomic_DNA"/>
</dbReference>
<dbReference type="PANTHER" id="PTHR43355:SF2">
    <property type="entry name" value="FLAVIN REDUCTASE (NADPH)"/>
    <property type="match status" value="1"/>
</dbReference>
<reference evidence="3" key="1">
    <citation type="journal article" date="2019" name="Int. J. Syst. Evol. Microbiol.">
        <title>The Global Catalogue of Microorganisms (GCM) 10K type strain sequencing project: providing services to taxonomists for standard genome sequencing and annotation.</title>
        <authorList>
            <consortium name="The Broad Institute Genomics Platform"/>
            <consortium name="The Broad Institute Genome Sequencing Center for Infectious Disease"/>
            <person name="Wu L."/>
            <person name="Ma J."/>
        </authorList>
    </citation>
    <scope>NUCLEOTIDE SEQUENCE [LARGE SCALE GENOMIC DNA]</scope>
    <source>
        <strain evidence="3">NBRC 106348</strain>
    </source>
</reference>
<dbReference type="InterPro" id="IPR051606">
    <property type="entry name" value="Polyketide_Oxido-like"/>
</dbReference>
<evidence type="ECO:0000313" key="3">
    <source>
        <dbReference type="Proteomes" id="UP001157091"/>
    </source>
</evidence>
<sequence length="131" mass="14046">MAGQDAVLSSLGVPYSRQPVTVYSTGATNVVAAMRQHQVRRLVCVSASLTDPTLGPHGGFFVDKVAGPLVAYFGRTVYADMARMESLVRASGLDWTVMRPSGLFETGHVTDYRTAEDGTAARTGDIRRVVP</sequence>
<protein>
    <recommendedName>
        <fullName evidence="1">NAD(P)-binding domain-containing protein</fullName>
    </recommendedName>
</protein>